<dbReference type="InterPro" id="IPR029040">
    <property type="entry name" value="RPABC4/Spt4"/>
</dbReference>
<dbReference type="SUPFAM" id="SSF63393">
    <property type="entry name" value="RNA polymerase subunits"/>
    <property type="match status" value="1"/>
</dbReference>
<dbReference type="KEGG" id="acab:QRX50_26660"/>
<evidence type="ECO:0000313" key="2">
    <source>
        <dbReference type="Proteomes" id="UP001236014"/>
    </source>
</evidence>
<reference evidence="1 2" key="1">
    <citation type="submission" date="2023-06" db="EMBL/GenBank/DDBJ databases">
        <authorList>
            <person name="Oyuntsetseg B."/>
            <person name="Kim S.B."/>
        </authorList>
    </citation>
    <scope>NUCLEOTIDE SEQUENCE [LARGE SCALE GENOMIC DNA]</scope>
    <source>
        <strain evidence="1 2">2-15</strain>
    </source>
</reference>
<name>A0A9Y2MRQ2_9PSEU</name>
<protein>
    <submittedName>
        <fullName evidence="1">Uncharacterized protein</fullName>
    </submittedName>
</protein>
<sequence length="58" mass="6122">MEAKSDDDGSMEFVVLTAWECASCEVAGRTPPGMAVECWSCGGSVVITARPSIRRLTG</sequence>
<keyword evidence="2" id="KW-1185">Reference proteome</keyword>
<accession>A0A9Y2MRQ2</accession>
<dbReference type="RefSeq" id="WP_285965905.1">
    <property type="nucleotide sequence ID" value="NZ_CP127294.1"/>
</dbReference>
<dbReference type="EMBL" id="CP127294">
    <property type="protein sequence ID" value="WIX75128.1"/>
    <property type="molecule type" value="Genomic_DNA"/>
</dbReference>
<evidence type="ECO:0000313" key="1">
    <source>
        <dbReference type="EMBL" id="WIX75128.1"/>
    </source>
</evidence>
<proteinExistence type="predicted"/>
<organism evidence="1 2">
    <name type="scientific">Amycolatopsis carbonis</name>
    <dbReference type="NCBI Taxonomy" id="715471"/>
    <lineage>
        <taxon>Bacteria</taxon>
        <taxon>Bacillati</taxon>
        <taxon>Actinomycetota</taxon>
        <taxon>Actinomycetes</taxon>
        <taxon>Pseudonocardiales</taxon>
        <taxon>Pseudonocardiaceae</taxon>
        <taxon>Amycolatopsis</taxon>
    </lineage>
</organism>
<gene>
    <name evidence="1" type="ORF">QRX50_26660</name>
</gene>
<dbReference type="Proteomes" id="UP001236014">
    <property type="component" value="Chromosome"/>
</dbReference>
<dbReference type="AlphaFoldDB" id="A0A9Y2MRQ2"/>